<dbReference type="PANTHER" id="PTHR43785:SF12">
    <property type="entry name" value="TYPE-1 GLUTAMINE SYNTHETASE 2"/>
    <property type="match status" value="1"/>
</dbReference>
<feature type="domain" description="GS catalytic" evidence="8">
    <location>
        <begin position="106"/>
        <end position="431"/>
    </location>
</feature>
<dbReference type="AlphaFoldDB" id="A0A9D1DWV6"/>
<feature type="domain" description="GS beta-grasp" evidence="7">
    <location>
        <begin position="15"/>
        <end position="99"/>
    </location>
</feature>
<evidence type="ECO:0000256" key="2">
    <source>
        <dbReference type="ARBA" id="ARBA00022598"/>
    </source>
</evidence>
<keyword evidence="2" id="KW-0436">Ligase</keyword>
<keyword evidence="4" id="KW-0067">ATP-binding</keyword>
<dbReference type="GO" id="GO:0006542">
    <property type="term" value="P:glutamine biosynthetic process"/>
    <property type="evidence" value="ECO:0007669"/>
    <property type="project" value="InterPro"/>
</dbReference>
<dbReference type="GO" id="GO:0004356">
    <property type="term" value="F:glutamine synthetase activity"/>
    <property type="evidence" value="ECO:0007669"/>
    <property type="project" value="InterPro"/>
</dbReference>
<reference evidence="9" key="1">
    <citation type="submission" date="2020-10" db="EMBL/GenBank/DDBJ databases">
        <authorList>
            <person name="Gilroy R."/>
        </authorList>
    </citation>
    <scope>NUCLEOTIDE SEQUENCE</scope>
    <source>
        <strain evidence="9">CHK189-12415</strain>
    </source>
</reference>
<evidence type="ECO:0000259" key="7">
    <source>
        <dbReference type="PROSITE" id="PS51986"/>
    </source>
</evidence>
<dbReference type="SMART" id="SM01230">
    <property type="entry name" value="Gln-synt_C"/>
    <property type="match status" value="1"/>
</dbReference>
<dbReference type="Pfam" id="PF03951">
    <property type="entry name" value="Gln-synt_N"/>
    <property type="match status" value="1"/>
</dbReference>
<evidence type="ECO:0000313" key="9">
    <source>
        <dbReference type="EMBL" id="HIR60408.1"/>
    </source>
</evidence>
<dbReference type="InterPro" id="IPR008147">
    <property type="entry name" value="Gln_synt_N"/>
</dbReference>
<dbReference type="SUPFAM" id="SSF55931">
    <property type="entry name" value="Glutamine synthetase/guanido kinase"/>
    <property type="match status" value="1"/>
</dbReference>
<dbReference type="InterPro" id="IPR008146">
    <property type="entry name" value="Gln_synth_cat_dom"/>
</dbReference>
<dbReference type="EMBL" id="DVHA01000081">
    <property type="protein sequence ID" value="HIR60408.1"/>
    <property type="molecule type" value="Genomic_DNA"/>
</dbReference>
<accession>A0A9D1DWV6</accession>
<keyword evidence="3" id="KW-0547">Nucleotide-binding</keyword>
<protein>
    <submittedName>
        <fullName evidence="9">Glutamine synthetase</fullName>
    </submittedName>
</protein>
<dbReference type="InterPro" id="IPR036651">
    <property type="entry name" value="Gln_synt_N_sf"/>
</dbReference>
<evidence type="ECO:0000313" key="10">
    <source>
        <dbReference type="Proteomes" id="UP000824241"/>
    </source>
</evidence>
<comment type="similarity">
    <text evidence="1 5 6">Belongs to the glutamine synthetase family.</text>
</comment>
<dbReference type="PANTHER" id="PTHR43785">
    <property type="entry name" value="GAMMA-GLUTAMYLPUTRESCINE SYNTHETASE"/>
    <property type="match status" value="1"/>
</dbReference>
<dbReference type="PROSITE" id="PS51987">
    <property type="entry name" value="GS_CATALYTIC"/>
    <property type="match status" value="1"/>
</dbReference>
<evidence type="ECO:0000256" key="4">
    <source>
        <dbReference type="ARBA" id="ARBA00022840"/>
    </source>
</evidence>
<evidence type="ECO:0000259" key="8">
    <source>
        <dbReference type="PROSITE" id="PS51987"/>
    </source>
</evidence>
<sequence length="431" mass="47136">MDNTISEVLSFVEENDVKFIRLTFCDLFGVPKNVSIMPGELERAFTEGISFEQSAVEGFQNAPSTLYLKPDAGTVSALPWRPSAGRVIRFFCDIVTSDGTPYEGCARSILKRAVAHAARHGLSCQVGTECEFYLFKTDEFGEPTLTPHDHAGYADIAPLDRGENVRREICLTLEEMGFNPETSHHEAGPGQNEIDFRFSDALSAADNLLAFRAAVKAIAAKHGLYASFLPKPFPDRSGSGMHVNFSLVRNGKNIIHAADGLHDPMSEQFVEGVLRHAPEMAAFLNPLPNSYRRLGQFEAPRGIGWAKNGAGPHIIHVPPALGEQARIELRSPDPCCNPYLAFALLLEAGLSGLEGGYPLRAQAGTEMAPGEELLPEDLPAALTTAGNSPLIARVFPESLRETYFTRKRQEAEAYIAGDAAAYDFAHYFPYY</sequence>
<dbReference type="Pfam" id="PF00120">
    <property type="entry name" value="Gln-synt_C"/>
    <property type="match status" value="1"/>
</dbReference>
<evidence type="ECO:0000256" key="1">
    <source>
        <dbReference type="ARBA" id="ARBA00009897"/>
    </source>
</evidence>
<dbReference type="Gene3D" id="3.30.590.10">
    <property type="entry name" value="Glutamine synthetase/guanido kinase, catalytic domain"/>
    <property type="match status" value="1"/>
</dbReference>
<comment type="caution">
    <text evidence="9">The sequence shown here is derived from an EMBL/GenBank/DDBJ whole genome shotgun (WGS) entry which is preliminary data.</text>
</comment>
<dbReference type="Gene3D" id="3.10.20.70">
    <property type="entry name" value="Glutamine synthetase, N-terminal domain"/>
    <property type="match status" value="1"/>
</dbReference>
<dbReference type="GO" id="GO:0005524">
    <property type="term" value="F:ATP binding"/>
    <property type="evidence" value="ECO:0007669"/>
    <property type="project" value="UniProtKB-KW"/>
</dbReference>
<reference evidence="9" key="2">
    <citation type="journal article" date="2021" name="PeerJ">
        <title>Extensive microbial diversity within the chicken gut microbiome revealed by metagenomics and culture.</title>
        <authorList>
            <person name="Gilroy R."/>
            <person name="Ravi A."/>
            <person name="Getino M."/>
            <person name="Pursley I."/>
            <person name="Horton D.L."/>
            <person name="Alikhan N.F."/>
            <person name="Baker D."/>
            <person name="Gharbi K."/>
            <person name="Hall N."/>
            <person name="Watson M."/>
            <person name="Adriaenssens E.M."/>
            <person name="Foster-Nyarko E."/>
            <person name="Jarju S."/>
            <person name="Secka A."/>
            <person name="Antonio M."/>
            <person name="Oren A."/>
            <person name="Chaudhuri R.R."/>
            <person name="La Ragione R."/>
            <person name="Hildebrand F."/>
            <person name="Pallen M.J."/>
        </authorList>
    </citation>
    <scope>NUCLEOTIDE SEQUENCE</scope>
    <source>
        <strain evidence="9">CHK189-12415</strain>
    </source>
</reference>
<evidence type="ECO:0000256" key="5">
    <source>
        <dbReference type="PROSITE-ProRule" id="PRU01330"/>
    </source>
</evidence>
<dbReference type="InterPro" id="IPR014746">
    <property type="entry name" value="Gln_synth/guanido_kin_cat_dom"/>
</dbReference>
<proteinExistence type="inferred from homology"/>
<organism evidence="9 10">
    <name type="scientific">Candidatus Faecivivens stercoravium</name>
    <dbReference type="NCBI Taxonomy" id="2840803"/>
    <lineage>
        <taxon>Bacteria</taxon>
        <taxon>Bacillati</taxon>
        <taxon>Bacillota</taxon>
        <taxon>Clostridia</taxon>
        <taxon>Eubacteriales</taxon>
        <taxon>Oscillospiraceae</taxon>
        <taxon>Oscillospiraceae incertae sedis</taxon>
        <taxon>Candidatus Faecivivens</taxon>
    </lineage>
</organism>
<evidence type="ECO:0000256" key="3">
    <source>
        <dbReference type="ARBA" id="ARBA00022741"/>
    </source>
</evidence>
<evidence type="ECO:0000256" key="6">
    <source>
        <dbReference type="RuleBase" id="RU000384"/>
    </source>
</evidence>
<gene>
    <name evidence="9" type="ORF">IAB37_02375</name>
</gene>
<dbReference type="Proteomes" id="UP000824241">
    <property type="component" value="Unassembled WGS sequence"/>
</dbReference>
<name>A0A9D1DWV6_9FIRM</name>
<dbReference type="PROSITE" id="PS51986">
    <property type="entry name" value="GS_BETA_GRASP"/>
    <property type="match status" value="1"/>
</dbReference>
<dbReference type="SUPFAM" id="SSF54368">
    <property type="entry name" value="Glutamine synthetase, N-terminal domain"/>
    <property type="match status" value="1"/>
</dbReference>